<dbReference type="EC" id="2.7.13.3" evidence="2"/>
<dbReference type="InterPro" id="IPR004358">
    <property type="entry name" value="Sig_transdc_His_kin-like_C"/>
</dbReference>
<dbReference type="RefSeq" id="WP_188801491.1">
    <property type="nucleotide sequence ID" value="NZ_BMOK01000002.1"/>
</dbReference>
<dbReference type="SUPFAM" id="SSF47384">
    <property type="entry name" value="Homodimeric domain of signal transducing histidine kinase"/>
    <property type="match status" value="1"/>
</dbReference>
<dbReference type="Gene3D" id="3.30.565.10">
    <property type="entry name" value="Histidine kinase-like ATPase, C-terminal domain"/>
    <property type="match status" value="1"/>
</dbReference>
<dbReference type="InterPro" id="IPR035891">
    <property type="entry name" value="CheY-binding_CheA"/>
</dbReference>
<feature type="domain" description="CheW-like" evidence="14">
    <location>
        <begin position="550"/>
        <end position="693"/>
    </location>
</feature>
<evidence type="ECO:0000256" key="9">
    <source>
        <dbReference type="ARBA" id="ARBA00022840"/>
    </source>
</evidence>
<dbReference type="InterPro" id="IPR036641">
    <property type="entry name" value="HPT_dom_sf"/>
</dbReference>
<dbReference type="SUPFAM" id="SSF55052">
    <property type="entry name" value="CheY-binding domain of CheA"/>
    <property type="match status" value="1"/>
</dbReference>
<evidence type="ECO:0000256" key="12">
    <source>
        <dbReference type="SAM" id="MobiDB-lite"/>
    </source>
</evidence>
<dbReference type="PROSITE" id="PS50894">
    <property type="entry name" value="HPT"/>
    <property type="match status" value="1"/>
</dbReference>
<dbReference type="CDD" id="cd00731">
    <property type="entry name" value="CheA_reg"/>
    <property type="match status" value="1"/>
</dbReference>
<evidence type="ECO:0000256" key="2">
    <source>
        <dbReference type="ARBA" id="ARBA00012438"/>
    </source>
</evidence>
<dbReference type="FunFam" id="3.30.565.10:FF:000016">
    <property type="entry name" value="Chemotaxis protein CheA, putative"/>
    <property type="match status" value="1"/>
</dbReference>
<evidence type="ECO:0000259" key="15">
    <source>
        <dbReference type="PROSITE" id="PS50894"/>
    </source>
</evidence>
<evidence type="ECO:0000256" key="6">
    <source>
        <dbReference type="ARBA" id="ARBA00022679"/>
    </source>
</evidence>
<dbReference type="Gene3D" id="2.30.30.40">
    <property type="entry name" value="SH3 Domains"/>
    <property type="match status" value="1"/>
</dbReference>
<dbReference type="Pfam" id="PF01627">
    <property type="entry name" value="Hpt"/>
    <property type="match status" value="1"/>
</dbReference>
<dbReference type="PANTHER" id="PTHR43395:SF1">
    <property type="entry name" value="CHEMOTAXIS PROTEIN CHEA"/>
    <property type="match status" value="1"/>
</dbReference>
<dbReference type="InterPro" id="IPR036061">
    <property type="entry name" value="CheW-like_dom_sf"/>
</dbReference>
<proteinExistence type="predicted"/>
<dbReference type="InterPro" id="IPR005467">
    <property type="entry name" value="His_kinase_dom"/>
</dbReference>
<feature type="domain" description="HPt" evidence="15">
    <location>
        <begin position="1"/>
        <end position="103"/>
    </location>
</feature>
<gene>
    <name evidence="16" type="primary">cheA</name>
    <name evidence="16" type="ORF">GCM10007968_04870</name>
</gene>
<dbReference type="CDD" id="cd16916">
    <property type="entry name" value="HATPase_CheA-like"/>
    <property type="match status" value="1"/>
</dbReference>
<dbReference type="SUPFAM" id="SSF47226">
    <property type="entry name" value="Histidine-containing phosphotransfer domain, HPT domain"/>
    <property type="match status" value="1"/>
</dbReference>
<dbReference type="GO" id="GO:0005737">
    <property type="term" value="C:cytoplasm"/>
    <property type="evidence" value="ECO:0007669"/>
    <property type="project" value="InterPro"/>
</dbReference>
<sequence>MDMSQYLGVFIDEAREHLQNLNDKLLVLEEKTGDPELINSIFRSAHTLKGSSGQMGFGNMMELTHMMENVFDALRHEKIEVSAAMIDVLFETLELLEAMVDSIEQGGGDQKDAGEVMEKLRALAGGPEKIHPDQTSGTENALAATVEKTDSSSQNQPTGDYDFNSYENDMIKQALALDMNVFQVIVTLNQNCVLKAARALMVSNALEKMGTIMKSVPPTEEIEKEAFDRQFTYILVTDQGKEEVYDAVMGISEIDRADLSQIGAVDSEKNSNDRNEQKTDRHKQENGHAPSAGQGHQAVAKTIRVNLDRLDHLLNLFEEMIIDRSRLEKISSSLNNLELKDSVDTLKRISDQLQETILNLRMEPIEQVFNRFPRMVRSLSKELNKKVKLVISGAETELDRTVIDEIGDPLMHMIRNSMDHGIEHPDVREKKGKSPEGILSLKAYHSGNHVIIEIEDDGAGINREKVLSKAVEKGLVPKESAALLSDKDVYHLLFESGFSTADKISDISGRGVGLDVVESKIHSLSGTVLIDSSPDKGTKFTVKLPLTLSIINAMLIQTGQEIYAIPITSIVETALIRQLKIQSVNSRQVMSYQNRIVPLVSLKDYLDIPEAKETSSIQKKSGEVHSGSIVLVRSGDRLAGVVTEKLLGYQDIVIKPLGRYLKSVKGFSGATILGDGKVALILDCRALIDHQKKASLKENA</sequence>
<keyword evidence="5 11" id="KW-0597">Phosphoprotein</keyword>
<keyword evidence="6" id="KW-0808">Transferase</keyword>
<dbReference type="SMART" id="SM01231">
    <property type="entry name" value="H-kinase_dim"/>
    <property type="match status" value="1"/>
</dbReference>
<evidence type="ECO:0000256" key="4">
    <source>
        <dbReference type="ARBA" id="ARBA00022500"/>
    </source>
</evidence>
<dbReference type="PRINTS" id="PR00344">
    <property type="entry name" value="BCTRLSENSOR"/>
</dbReference>
<dbReference type="InterPro" id="IPR036097">
    <property type="entry name" value="HisK_dim/P_sf"/>
</dbReference>
<dbReference type="SUPFAM" id="SSF50341">
    <property type="entry name" value="CheW-like"/>
    <property type="match status" value="1"/>
</dbReference>
<feature type="compositionally biased region" description="Basic and acidic residues" evidence="12">
    <location>
        <begin position="266"/>
        <end position="286"/>
    </location>
</feature>
<evidence type="ECO:0000256" key="10">
    <source>
        <dbReference type="ARBA" id="ARBA00023012"/>
    </source>
</evidence>
<dbReference type="PANTHER" id="PTHR43395">
    <property type="entry name" value="SENSOR HISTIDINE KINASE CHEA"/>
    <property type="match status" value="1"/>
</dbReference>
<evidence type="ECO:0000256" key="7">
    <source>
        <dbReference type="ARBA" id="ARBA00022741"/>
    </source>
</evidence>
<reference evidence="16" key="1">
    <citation type="journal article" date="2014" name="Int. J. Syst. Evol. Microbiol.">
        <title>Complete genome sequence of Corynebacterium casei LMG S-19264T (=DSM 44701T), isolated from a smear-ripened cheese.</title>
        <authorList>
            <consortium name="US DOE Joint Genome Institute (JGI-PGF)"/>
            <person name="Walter F."/>
            <person name="Albersmeier A."/>
            <person name="Kalinowski J."/>
            <person name="Ruckert C."/>
        </authorList>
    </citation>
    <scope>NUCLEOTIDE SEQUENCE</scope>
    <source>
        <strain evidence="16">JCM 15325</strain>
    </source>
</reference>
<dbReference type="EMBL" id="BMOK01000002">
    <property type="protein sequence ID" value="GGL44001.1"/>
    <property type="molecule type" value="Genomic_DNA"/>
</dbReference>
<keyword evidence="10" id="KW-0902">Two-component regulatory system</keyword>
<keyword evidence="7" id="KW-0547">Nucleotide-binding</keyword>
<dbReference type="Pfam" id="PF02895">
    <property type="entry name" value="H-kinase_dim"/>
    <property type="match status" value="1"/>
</dbReference>
<dbReference type="CDD" id="cd00088">
    <property type="entry name" value="HPT"/>
    <property type="match status" value="1"/>
</dbReference>
<feature type="region of interest" description="Disordered" evidence="12">
    <location>
        <begin position="262"/>
        <end position="297"/>
    </location>
</feature>
<dbReference type="SMART" id="SM00073">
    <property type="entry name" value="HPT"/>
    <property type="match status" value="1"/>
</dbReference>
<dbReference type="InterPro" id="IPR037006">
    <property type="entry name" value="CheA-like_homodim_sf"/>
</dbReference>
<accession>A0A917VZT5</accession>
<evidence type="ECO:0000256" key="11">
    <source>
        <dbReference type="PROSITE-ProRule" id="PRU00110"/>
    </source>
</evidence>
<dbReference type="Pfam" id="PF01584">
    <property type="entry name" value="CheW"/>
    <property type="match status" value="1"/>
</dbReference>
<dbReference type="InterPro" id="IPR037052">
    <property type="entry name" value="CheA-like_P2_sf"/>
</dbReference>
<dbReference type="SUPFAM" id="SSF55874">
    <property type="entry name" value="ATPase domain of HSP90 chaperone/DNA topoisomerase II/histidine kinase"/>
    <property type="match status" value="1"/>
</dbReference>
<dbReference type="SMART" id="SM00260">
    <property type="entry name" value="CheW"/>
    <property type="match status" value="1"/>
</dbReference>
<organism evidence="16 17">
    <name type="scientific">Sporolactobacillus putidus</name>
    <dbReference type="NCBI Taxonomy" id="492735"/>
    <lineage>
        <taxon>Bacteria</taxon>
        <taxon>Bacillati</taxon>
        <taxon>Bacillota</taxon>
        <taxon>Bacilli</taxon>
        <taxon>Bacillales</taxon>
        <taxon>Sporolactobacillaceae</taxon>
        <taxon>Sporolactobacillus</taxon>
    </lineage>
</organism>
<dbReference type="PROSITE" id="PS50851">
    <property type="entry name" value="CHEW"/>
    <property type="match status" value="1"/>
</dbReference>
<feature type="modified residue" description="Phosphohistidine" evidence="11">
    <location>
        <position position="46"/>
    </location>
</feature>
<dbReference type="SMART" id="SM00387">
    <property type="entry name" value="HATPase_c"/>
    <property type="match status" value="1"/>
</dbReference>
<dbReference type="Gene3D" id="1.10.287.560">
    <property type="entry name" value="Histidine kinase CheA-like, homodimeric domain"/>
    <property type="match status" value="1"/>
</dbReference>
<protein>
    <recommendedName>
        <fullName evidence="3">Chemotaxis protein CheA</fullName>
        <ecNumber evidence="2">2.7.13.3</ecNumber>
    </recommendedName>
</protein>
<dbReference type="InterPro" id="IPR010808">
    <property type="entry name" value="CheA_P2-bd"/>
</dbReference>
<dbReference type="Proteomes" id="UP000654670">
    <property type="component" value="Unassembled WGS sequence"/>
</dbReference>
<keyword evidence="9" id="KW-0067">ATP-binding</keyword>
<comment type="catalytic activity">
    <reaction evidence="1">
        <text>ATP + protein L-histidine = ADP + protein N-phospho-L-histidine.</text>
        <dbReference type="EC" id="2.7.13.3"/>
    </reaction>
</comment>
<evidence type="ECO:0000259" key="13">
    <source>
        <dbReference type="PROSITE" id="PS50109"/>
    </source>
</evidence>
<evidence type="ECO:0000256" key="8">
    <source>
        <dbReference type="ARBA" id="ARBA00022777"/>
    </source>
</evidence>
<dbReference type="InterPro" id="IPR008207">
    <property type="entry name" value="Sig_transdc_His_kin_Hpt_dom"/>
</dbReference>
<dbReference type="Pfam" id="PF02518">
    <property type="entry name" value="HATPase_c"/>
    <property type="match status" value="1"/>
</dbReference>
<dbReference type="InterPro" id="IPR004105">
    <property type="entry name" value="CheA-like_dim"/>
</dbReference>
<reference evidence="16" key="2">
    <citation type="submission" date="2020-09" db="EMBL/GenBank/DDBJ databases">
        <authorList>
            <person name="Sun Q."/>
            <person name="Ohkuma M."/>
        </authorList>
    </citation>
    <scope>NUCLEOTIDE SEQUENCE</scope>
    <source>
        <strain evidence="16">JCM 15325</strain>
    </source>
</reference>
<feature type="domain" description="Histidine kinase" evidence="13">
    <location>
        <begin position="298"/>
        <end position="548"/>
    </location>
</feature>
<dbReference type="AlphaFoldDB" id="A0A917VZT5"/>
<evidence type="ECO:0000256" key="5">
    <source>
        <dbReference type="ARBA" id="ARBA00022553"/>
    </source>
</evidence>
<dbReference type="GO" id="GO:0000155">
    <property type="term" value="F:phosphorelay sensor kinase activity"/>
    <property type="evidence" value="ECO:0007669"/>
    <property type="project" value="InterPro"/>
</dbReference>
<dbReference type="Pfam" id="PF07194">
    <property type="entry name" value="P2"/>
    <property type="match status" value="1"/>
</dbReference>
<dbReference type="PROSITE" id="PS50109">
    <property type="entry name" value="HIS_KIN"/>
    <property type="match status" value="1"/>
</dbReference>
<keyword evidence="4" id="KW-0145">Chemotaxis</keyword>
<keyword evidence="8" id="KW-0418">Kinase</keyword>
<name>A0A917VZT5_9BACL</name>
<dbReference type="GO" id="GO:0006935">
    <property type="term" value="P:chemotaxis"/>
    <property type="evidence" value="ECO:0007669"/>
    <property type="project" value="UniProtKB-KW"/>
</dbReference>
<dbReference type="InterPro" id="IPR002545">
    <property type="entry name" value="CheW-lke_dom"/>
</dbReference>
<dbReference type="InterPro" id="IPR051315">
    <property type="entry name" value="Bact_Chemotaxis_CheA"/>
</dbReference>
<dbReference type="GO" id="GO:0005524">
    <property type="term" value="F:ATP binding"/>
    <property type="evidence" value="ECO:0007669"/>
    <property type="project" value="UniProtKB-KW"/>
</dbReference>
<comment type="caution">
    <text evidence="16">The sequence shown here is derived from an EMBL/GenBank/DDBJ whole genome shotgun (WGS) entry which is preliminary data.</text>
</comment>
<dbReference type="InterPro" id="IPR003594">
    <property type="entry name" value="HATPase_dom"/>
</dbReference>
<keyword evidence="17" id="KW-1185">Reference proteome</keyword>
<evidence type="ECO:0000259" key="14">
    <source>
        <dbReference type="PROSITE" id="PS50851"/>
    </source>
</evidence>
<dbReference type="InterPro" id="IPR036890">
    <property type="entry name" value="HATPase_C_sf"/>
</dbReference>
<dbReference type="Gene3D" id="3.30.70.1110">
    <property type="entry name" value="Histidine kinase CheA-like, P2 response regulator-binding domain"/>
    <property type="match status" value="1"/>
</dbReference>
<evidence type="ECO:0000256" key="1">
    <source>
        <dbReference type="ARBA" id="ARBA00000085"/>
    </source>
</evidence>
<evidence type="ECO:0000256" key="3">
    <source>
        <dbReference type="ARBA" id="ARBA00021495"/>
    </source>
</evidence>
<dbReference type="Gene3D" id="1.20.120.160">
    <property type="entry name" value="HPT domain"/>
    <property type="match status" value="1"/>
</dbReference>
<evidence type="ECO:0000313" key="16">
    <source>
        <dbReference type="EMBL" id="GGL44001.1"/>
    </source>
</evidence>
<evidence type="ECO:0000313" key="17">
    <source>
        <dbReference type="Proteomes" id="UP000654670"/>
    </source>
</evidence>